<feature type="domain" description="AAA+ ATPase" evidence="1">
    <location>
        <begin position="102"/>
        <end position="234"/>
    </location>
</feature>
<gene>
    <name evidence="2" type="ORF">GTP23_22040</name>
</gene>
<dbReference type="SMART" id="SM00382">
    <property type="entry name" value="AAA"/>
    <property type="match status" value="1"/>
</dbReference>
<name>A0A845I3B8_9BURK</name>
<dbReference type="SUPFAM" id="SSF52540">
    <property type="entry name" value="P-loop containing nucleoside triphosphate hydrolases"/>
    <property type="match status" value="1"/>
</dbReference>
<protein>
    <submittedName>
        <fullName evidence="2">AAA family ATPase</fullName>
    </submittedName>
</protein>
<evidence type="ECO:0000259" key="1">
    <source>
        <dbReference type="SMART" id="SM00382"/>
    </source>
</evidence>
<organism evidence="2 3">
    <name type="scientific">Duganella fentianensis</name>
    <dbReference type="NCBI Taxonomy" id="2692177"/>
    <lineage>
        <taxon>Bacteria</taxon>
        <taxon>Pseudomonadati</taxon>
        <taxon>Pseudomonadota</taxon>
        <taxon>Betaproteobacteria</taxon>
        <taxon>Burkholderiales</taxon>
        <taxon>Oxalobacteraceae</taxon>
        <taxon>Telluria group</taxon>
        <taxon>Duganella</taxon>
    </lineage>
</organism>
<dbReference type="InterPro" id="IPR027417">
    <property type="entry name" value="P-loop_NTPase"/>
</dbReference>
<dbReference type="InterPro" id="IPR003593">
    <property type="entry name" value="AAA+_ATPase"/>
</dbReference>
<keyword evidence="3" id="KW-1185">Reference proteome</keyword>
<dbReference type="Gene3D" id="3.40.50.300">
    <property type="entry name" value="P-loop containing nucleotide triphosphate hydrolases"/>
    <property type="match status" value="1"/>
</dbReference>
<dbReference type="Pfam" id="PF00004">
    <property type="entry name" value="AAA"/>
    <property type="match status" value="1"/>
</dbReference>
<dbReference type="Pfam" id="PF13384">
    <property type="entry name" value="HTH_23"/>
    <property type="match status" value="1"/>
</dbReference>
<sequence length="345" mass="37661">MNGSASAFTQSVGRFIAKLKSVDLELAQELSALLPNASALRSADTFVPAPVDVDSRMQLVEVMYPVMLDKAPIFSGEIKDMLGACLKEWGSIDVLLREGLAPARMLLFCGLPGTGKTMAAHWLAQELQLPLLTLNLATVMSSYLGKTGNNLKAVFDHANARPCVLLLDEFDAIAKRRDDGSDVGELKRLVNVLLQALDEWPANAMLVAATNHGELLDPAVWRRFDVVLNFDKPDAGLIAQFLCDLPLADKTREALAKLLEGESFSAIGAMVLSARKTALLEQAPLEPLLLKLAIRACMSRGQMKKPLDAEMLLMYLDGYSRREIASHFGKTHPTVSSVIKRYLGE</sequence>
<proteinExistence type="predicted"/>
<dbReference type="InterPro" id="IPR003959">
    <property type="entry name" value="ATPase_AAA_core"/>
</dbReference>
<dbReference type="GO" id="GO:0016887">
    <property type="term" value="F:ATP hydrolysis activity"/>
    <property type="evidence" value="ECO:0007669"/>
    <property type="project" value="InterPro"/>
</dbReference>
<dbReference type="CDD" id="cd19481">
    <property type="entry name" value="RecA-like_protease"/>
    <property type="match status" value="1"/>
</dbReference>
<evidence type="ECO:0000313" key="3">
    <source>
        <dbReference type="Proteomes" id="UP000444316"/>
    </source>
</evidence>
<reference evidence="2" key="1">
    <citation type="submission" date="2019-12" db="EMBL/GenBank/DDBJ databases">
        <title>Novel species isolated from a subtropical stream in China.</title>
        <authorList>
            <person name="Lu H."/>
        </authorList>
    </citation>
    <scope>NUCLEOTIDE SEQUENCE [LARGE SCALE GENOMIC DNA]</scope>
    <source>
        <strain evidence="2">FT93W</strain>
    </source>
</reference>
<accession>A0A845I3B8</accession>
<dbReference type="PANTHER" id="PTHR23077">
    <property type="entry name" value="AAA-FAMILY ATPASE"/>
    <property type="match status" value="1"/>
</dbReference>
<comment type="caution">
    <text evidence="2">The sequence shown here is derived from an EMBL/GenBank/DDBJ whole genome shotgun (WGS) entry which is preliminary data.</text>
</comment>
<dbReference type="GO" id="GO:0005524">
    <property type="term" value="F:ATP binding"/>
    <property type="evidence" value="ECO:0007669"/>
    <property type="project" value="InterPro"/>
</dbReference>
<dbReference type="PANTHER" id="PTHR23077:SF198">
    <property type="entry name" value="ATP-DEPENDENT ZINC METALLOPROTEASE FTSH"/>
    <property type="match status" value="1"/>
</dbReference>
<dbReference type="AlphaFoldDB" id="A0A845I3B8"/>
<evidence type="ECO:0000313" key="2">
    <source>
        <dbReference type="EMBL" id="MYN47722.1"/>
    </source>
</evidence>
<dbReference type="EMBL" id="WWCL01000010">
    <property type="protein sequence ID" value="MYN47722.1"/>
    <property type="molecule type" value="Genomic_DNA"/>
</dbReference>
<dbReference type="Proteomes" id="UP000444316">
    <property type="component" value="Unassembled WGS sequence"/>
</dbReference>
<dbReference type="InterPro" id="IPR050168">
    <property type="entry name" value="AAA_ATPase_domain"/>
</dbReference>